<organism evidence="1 2">
    <name type="scientific">Aquimarina atlantica</name>
    <dbReference type="NCBI Taxonomy" id="1317122"/>
    <lineage>
        <taxon>Bacteria</taxon>
        <taxon>Pseudomonadati</taxon>
        <taxon>Bacteroidota</taxon>
        <taxon>Flavobacteriia</taxon>
        <taxon>Flavobacteriales</taxon>
        <taxon>Flavobacteriaceae</taxon>
        <taxon>Aquimarina</taxon>
    </lineage>
</organism>
<dbReference type="eggNOG" id="ENOG5032S0I">
    <property type="taxonomic scope" value="Bacteria"/>
</dbReference>
<protein>
    <submittedName>
        <fullName evidence="1">Uncharacterized protein</fullName>
    </submittedName>
</protein>
<proteinExistence type="predicted"/>
<dbReference type="RefSeq" id="WP_034238290.1">
    <property type="nucleotide sequence ID" value="NZ_AQRA01000001.1"/>
</dbReference>
<gene>
    <name evidence="1" type="ORF">ATO12_02390</name>
</gene>
<evidence type="ECO:0000313" key="1">
    <source>
        <dbReference type="EMBL" id="EZH75658.1"/>
    </source>
</evidence>
<evidence type="ECO:0000313" key="2">
    <source>
        <dbReference type="Proteomes" id="UP000023541"/>
    </source>
</evidence>
<sequence>MKNIAILCVPFILYILSCKEDNNSIGNMVTGVDDNKAEVISVEVTGEEGKYYFSVGIKSPDRGCDQYADWWEVISEDGELLYRRILAHSHVNEQPFVRSGGSVPIKKDQIVYVRAHMNTSKYGDKVFKGNVNEGFTRSTLESEFANHLERTQPLPDGCAF</sequence>
<name>A0A023C162_9FLAO</name>
<dbReference type="Proteomes" id="UP000023541">
    <property type="component" value="Unassembled WGS sequence"/>
</dbReference>
<dbReference type="STRING" id="1317122.ATO12_02390"/>
<reference evidence="1 2" key="1">
    <citation type="submission" date="2014-04" db="EMBL/GenBank/DDBJ databases">
        <title>Aquimarina sp. 22II-S11-z7 Genome Sequencing.</title>
        <authorList>
            <person name="Lai Q."/>
        </authorList>
    </citation>
    <scope>NUCLEOTIDE SEQUENCE [LARGE SCALE GENOMIC DNA]</scope>
    <source>
        <strain evidence="1 2">22II-S11-z7</strain>
    </source>
</reference>
<accession>A0A023C162</accession>
<dbReference type="EMBL" id="AQRA01000001">
    <property type="protein sequence ID" value="EZH75658.1"/>
    <property type="molecule type" value="Genomic_DNA"/>
</dbReference>
<keyword evidence="2" id="KW-1185">Reference proteome</keyword>
<dbReference type="AlphaFoldDB" id="A0A023C162"/>
<comment type="caution">
    <text evidence="1">The sequence shown here is derived from an EMBL/GenBank/DDBJ whole genome shotgun (WGS) entry which is preliminary data.</text>
</comment>
<dbReference type="OrthoDB" id="573055at2"/>